<reference evidence="2 3" key="1">
    <citation type="submission" date="2018-09" db="EMBL/GenBank/DDBJ databases">
        <title>A high-quality reference genome of wild soybean provides a powerful tool to mine soybean genomes.</title>
        <authorList>
            <person name="Xie M."/>
            <person name="Chung C.Y.L."/>
            <person name="Li M.-W."/>
            <person name="Wong F.-L."/>
            <person name="Chan T.-F."/>
            <person name="Lam H.-M."/>
        </authorList>
    </citation>
    <scope>NUCLEOTIDE SEQUENCE [LARGE SCALE GENOMIC DNA]</scope>
    <source>
        <strain evidence="3">cv. W05</strain>
        <tissue evidence="2">Hypocotyl of etiolated seedlings</tissue>
    </source>
</reference>
<dbReference type="PANTHER" id="PTHR35630">
    <property type="entry name" value="LEGUMINOSIN GROUP486 SECRETED PEPTIDE"/>
    <property type="match status" value="1"/>
</dbReference>
<organism evidence="2 3">
    <name type="scientific">Glycine soja</name>
    <name type="common">Wild soybean</name>
    <dbReference type="NCBI Taxonomy" id="3848"/>
    <lineage>
        <taxon>Eukaryota</taxon>
        <taxon>Viridiplantae</taxon>
        <taxon>Streptophyta</taxon>
        <taxon>Embryophyta</taxon>
        <taxon>Tracheophyta</taxon>
        <taxon>Spermatophyta</taxon>
        <taxon>Magnoliopsida</taxon>
        <taxon>eudicotyledons</taxon>
        <taxon>Gunneridae</taxon>
        <taxon>Pentapetalae</taxon>
        <taxon>rosids</taxon>
        <taxon>fabids</taxon>
        <taxon>Fabales</taxon>
        <taxon>Fabaceae</taxon>
        <taxon>Papilionoideae</taxon>
        <taxon>50 kb inversion clade</taxon>
        <taxon>NPAAA clade</taxon>
        <taxon>indigoferoid/millettioid clade</taxon>
        <taxon>Phaseoleae</taxon>
        <taxon>Glycine</taxon>
        <taxon>Glycine subgen. Soja</taxon>
    </lineage>
</organism>
<dbReference type="PANTHER" id="PTHR35630:SF2">
    <property type="entry name" value="LEGUMINOSIN GROUP486 SECRETED PEPTIDE"/>
    <property type="match status" value="1"/>
</dbReference>
<protein>
    <recommendedName>
        <fullName evidence="4">S-protein homolog</fullName>
    </recommendedName>
</protein>
<evidence type="ECO:0000313" key="3">
    <source>
        <dbReference type="Proteomes" id="UP000289340"/>
    </source>
</evidence>
<accession>A0A445I795</accession>
<dbReference type="AlphaFoldDB" id="A0A445I795"/>
<keyword evidence="3" id="KW-1185">Reference proteome</keyword>
<evidence type="ECO:0000313" key="2">
    <source>
        <dbReference type="EMBL" id="RZB81785.1"/>
    </source>
</evidence>
<name>A0A445I795_GLYSO</name>
<evidence type="ECO:0008006" key="4">
    <source>
        <dbReference type="Google" id="ProtNLM"/>
    </source>
</evidence>
<evidence type="ECO:0000256" key="1">
    <source>
        <dbReference type="SAM" id="SignalP"/>
    </source>
</evidence>
<dbReference type="Proteomes" id="UP000289340">
    <property type="component" value="Chromosome 11"/>
</dbReference>
<sequence>MCRSIYTPLLLVLIVCLMNGSNFAYASSESSLNFEPEPNVDINILFISFYNGMAPNNRNVNLFYNNQKDGVYLSPGKGFSKLDNLNGRKSVVMYWNGNCASFFAYDPSAEGNHQKIYWLIKEDGIYHSWDNSSWQKRKSWTFNRC</sequence>
<comment type="caution">
    <text evidence="2">The sequence shown here is derived from an EMBL/GenBank/DDBJ whole genome shotgun (WGS) entry which is preliminary data.</text>
</comment>
<feature type="signal peptide" evidence="1">
    <location>
        <begin position="1"/>
        <end position="26"/>
    </location>
</feature>
<dbReference type="EMBL" id="QZWG01000011">
    <property type="protein sequence ID" value="RZB81785.1"/>
    <property type="molecule type" value="Genomic_DNA"/>
</dbReference>
<proteinExistence type="predicted"/>
<keyword evidence="1" id="KW-0732">Signal</keyword>
<feature type="chain" id="PRO_5019471104" description="S-protein homolog" evidence="1">
    <location>
        <begin position="27"/>
        <end position="145"/>
    </location>
</feature>
<gene>
    <name evidence="2" type="ORF">D0Y65_031159</name>
</gene>